<dbReference type="EMBL" id="CP011125">
    <property type="protein sequence ID" value="AKF05572.1"/>
    <property type="molecule type" value="Genomic_DNA"/>
</dbReference>
<feature type="transmembrane region" description="Helical" evidence="1">
    <location>
        <begin position="162"/>
        <end position="190"/>
    </location>
</feature>
<feature type="transmembrane region" description="Helical" evidence="1">
    <location>
        <begin position="96"/>
        <end position="124"/>
    </location>
</feature>
<reference evidence="2 3" key="1">
    <citation type="submission" date="2015-03" db="EMBL/GenBank/DDBJ databases">
        <title>Genome assembly of Sandaracinus amylolyticus DSM 53668.</title>
        <authorList>
            <person name="Sharma G."/>
            <person name="Subramanian S."/>
        </authorList>
    </citation>
    <scope>NUCLEOTIDE SEQUENCE [LARGE SCALE GENOMIC DNA]</scope>
    <source>
        <strain evidence="2 3">DSM 53668</strain>
    </source>
</reference>
<feature type="transmembrane region" description="Helical" evidence="1">
    <location>
        <begin position="130"/>
        <end position="150"/>
    </location>
</feature>
<evidence type="ECO:0000313" key="2">
    <source>
        <dbReference type="EMBL" id="AKF05572.1"/>
    </source>
</evidence>
<name>A0A0F6YI68_9BACT</name>
<sequence>MGRVWAIAINTFREAVRDRVLYGVLGFATALLLFTLALAELSLDQQERVVRDLGLASISLFSVVVAIFLGSSLLYKEIERKTLYVILPKPIRRHEFLIGKYAGIALTAIVFVAIMGAMQLWLAAIQAGASAMWLVVEPVVLGIALGLALWKAKDRTSVLVPFSLVALAASAGVAQSAGVAVGPTLAALTLDVGEVLVVAAVALFFSSFSTPFLTGVLTVGVWLVGRSADEMATMRSNVLPESVRDLLHGLAWVVPNLNLFVPPHRALTEHVEGSGGPVEYVASAMGYGVLYAAILIVMACVVFRRRDFL</sequence>
<feature type="transmembrane region" description="Helical" evidence="1">
    <location>
        <begin position="196"/>
        <end position="225"/>
    </location>
</feature>
<keyword evidence="1" id="KW-1133">Transmembrane helix</keyword>
<feature type="transmembrane region" description="Helical" evidence="1">
    <location>
        <begin position="246"/>
        <end position="264"/>
    </location>
</feature>
<dbReference type="OrthoDB" id="9810558at2"/>
<evidence type="ECO:0008006" key="4">
    <source>
        <dbReference type="Google" id="ProtNLM"/>
    </source>
</evidence>
<dbReference type="PANTHER" id="PTHR43471">
    <property type="entry name" value="ABC TRANSPORTER PERMEASE"/>
    <property type="match status" value="1"/>
</dbReference>
<organism evidence="2 3">
    <name type="scientific">Sandaracinus amylolyticus</name>
    <dbReference type="NCBI Taxonomy" id="927083"/>
    <lineage>
        <taxon>Bacteria</taxon>
        <taxon>Pseudomonadati</taxon>
        <taxon>Myxococcota</taxon>
        <taxon>Polyangia</taxon>
        <taxon>Polyangiales</taxon>
        <taxon>Sandaracinaceae</taxon>
        <taxon>Sandaracinus</taxon>
    </lineage>
</organism>
<dbReference type="AlphaFoldDB" id="A0A0F6YI68"/>
<evidence type="ECO:0000313" key="3">
    <source>
        <dbReference type="Proteomes" id="UP000034883"/>
    </source>
</evidence>
<protein>
    <recommendedName>
        <fullName evidence="4">PilI</fullName>
    </recommendedName>
</protein>
<dbReference type="STRING" id="927083.DB32_002721"/>
<dbReference type="PANTHER" id="PTHR43471:SF10">
    <property type="entry name" value="SLL1107 PROTEIN"/>
    <property type="match status" value="1"/>
</dbReference>
<accession>A0A0F6YI68</accession>
<evidence type="ECO:0000256" key="1">
    <source>
        <dbReference type="SAM" id="Phobius"/>
    </source>
</evidence>
<dbReference type="RefSeq" id="WP_053232825.1">
    <property type="nucleotide sequence ID" value="NZ_CP011125.1"/>
</dbReference>
<dbReference type="GO" id="GO:0140359">
    <property type="term" value="F:ABC-type transporter activity"/>
    <property type="evidence" value="ECO:0007669"/>
    <property type="project" value="InterPro"/>
</dbReference>
<dbReference type="GO" id="GO:0005886">
    <property type="term" value="C:plasma membrane"/>
    <property type="evidence" value="ECO:0007669"/>
    <property type="project" value="UniProtKB-SubCell"/>
</dbReference>
<feature type="transmembrane region" description="Helical" evidence="1">
    <location>
        <begin position="20"/>
        <end position="41"/>
    </location>
</feature>
<dbReference type="KEGG" id="samy:DB32_002721"/>
<feature type="transmembrane region" description="Helical" evidence="1">
    <location>
        <begin position="284"/>
        <end position="303"/>
    </location>
</feature>
<keyword evidence="1" id="KW-0812">Transmembrane</keyword>
<keyword evidence="1" id="KW-0472">Membrane</keyword>
<dbReference type="Pfam" id="PF12679">
    <property type="entry name" value="ABC2_membrane_2"/>
    <property type="match status" value="1"/>
</dbReference>
<gene>
    <name evidence="2" type="ORF">DB32_002721</name>
</gene>
<dbReference type="Proteomes" id="UP000034883">
    <property type="component" value="Chromosome"/>
</dbReference>
<proteinExistence type="predicted"/>
<keyword evidence="3" id="KW-1185">Reference proteome</keyword>
<feature type="transmembrane region" description="Helical" evidence="1">
    <location>
        <begin position="53"/>
        <end position="75"/>
    </location>
</feature>